<dbReference type="KEGG" id="sniv:SFSGTM_30570"/>
<accession>A0A809RK67</accession>
<keyword evidence="4 10" id="KW-0132">Cell division</keyword>
<dbReference type="GO" id="GO:0043093">
    <property type="term" value="P:FtsZ-dependent cytokinesis"/>
    <property type="evidence" value="ECO:0007669"/>
    <property type="project" value="TreeGrafter"/>
</dbReference>
<evidence type="ECO:0000256" key="1">
    <source>
        <dbReference type="ARBA" id="ARBA00004496"/>
    </source>
</evidence>
<dbReference type="InterPro" id="IPR036192">
    <property type="entry name" value="Cell_div_ZapA-like_sf"/>
</dbReference>
<evidence type="ECO:0000256" key="7">
    <source>
        <dbReference type="ARBA" id="ARBA00024910"/>
    </source>
</evidence>
<dbReference type="Gene3D" id="1.20.5.50">
    <property type="match status" value="1"/>
</dbReference>
<evidence type="ECO:0000256" key="2">
    <source>
        <dbReference type="ARBA" id="ARBA00015195"/>
    </source>
</evidence>
<keyword evidence="6" id="KW-0131">Cell cycle</keyword>
<evidence type="ECO:0000313" key="10">
    <source>
        <dbReference type="EMBL" id="BBP02349.1"/>
    </source>
</evidence>
<dbReference type="GO" id="GO:0000917">
    <property type="term" value="P:division septum assembly"/>
    <property type="evidence" value="ECO:0007669"/>
    <property type="project" value="UniProtKB-KW"/>
</dbReference>
<dbReference type="Gene3D" id="3.30.160.880">
    <property type="entry name" value="Cell division protein ZapA protomer, N-terminal domain"/>
    <property type="match status" value="1"/>
</dbReference>
<dbReference type="EMBL" id="AP021881">
    <property type="protein sequence ID" value="BBP02349.1"/>
    <property type="molecule type" value="Genomic_DNA"/>
</dbReference>
<dbReference type="GO" id="GO:0030428">
    <property type="term" value="C:cell septum"/>
    <property type="evidence" value="ECO:0007669"/>
    <property type="project" value="TreeGrafter"/>
</dbReference>
<keyword evidence="5" id="KW-0717">Septation</keyword>
<dbReference type="GO" id="GO:0000921">
    <property type="term" value="P:septin ring assembly"/>
    <property type="evidence" value="ECO:0007669"/>
    <property type="project" value="TreeGrafter"/>
</dbReference>
<dbReference type="RefSeq" id="WP_162085993.1">
    <property type="nucleotide sequence ID" value="NZ_AP021881.1"/>
</dbReference>
<protein>
    <recommendedName>
        <fullName evidence="2">Cell division protein ZapA</fullName>
    </recommendedName>
    <alternativeName>
        <fullName evidence="9">Z ring-associated protein ZapA</fullName>
    </alternativeName>
</protein>
<dbReference type="AlphaFoldDB" id="A0A809RK67"/>
<comment type="function">
    <text evidence="7">Activator of cell division through the inhibition of FtsZ GTPase activity, therefore promoting FtsZ assembly into bundles of protofilaments necessary for the formation of the division Z ring. It is recruited early at mid-cell but it is not essential for cell division.</text>
</comment>
<dbReference type="InterPro" id="IPR007838">
    <property type="entry name" value="Cell_div_ZapA-like"/>
</dbReference>
<name>A0A809RK67_9PROT</name>
<evidence type="ECO:0000256" key="8">
    <source>
        <dbReference type="ARBA" id="ARBA00026068"/>
    </source>
</evidence>
<comment type="subunit">
    <text evidence="8">Homodimer. Interacts with FtsZ.</text>
</comment>
<evidence type="ECO:0000256" key="5">
    <source>
        <dbReference type="ARBA" id="ARBA00023210"/>
    </source>
</evidence>
<dbReference type="Proteomes" id="UP000463939">
    <property type="component" value="Chromosome"/>
</dbReference>
<sequence>MSRDSKGLDISILGRDFRVACPASEQDALLAAAEYLDSKMREIREQGKVIGVERIAVMAALNIAFELQNKPKQNGVDISVTERRIEAMSGMIDEVLRPQDTLFDVLDNPVA</sequence>
<reference evidence="11" key="1">
    <citation type="submission" date="2019-11" db="EMBL/GenBank/DDBJ databases">
        <title>Isolation and characterization of a novel species in the genus Sulfuriferula.</title>
        <authorList>
            <person name="Mochizuki J."/>
            <person name="Kojima H."/>
            <person name="Fukui M."/>
        </authorList>
    </citation>
    <scope>NUCLEOTIDE SEQUENCE [LARGE SCALE GENOMIC DNA]</scope>
    <source>
        <strain evidence="11">SGTM</strain>
    </source>
</reference>
<comment type="subcellular location">
    <subcellularLocation>
        <location evidence="1">Cytoplasm</location>
    </subcellularLocation>
</comment>
<evidence type="ECO:0000256" key="6">
    <source>
        <dbReference type="ARBA" id="ARBA00023306"/>
    </source>
</evidence>
<dbReference type="SUPFAM" id="SSF102829">
    <property type="entry name" value="Cell division protein ZapA-like"/>
    <property type="match status" value="1"/>
</dbReference>
<dbReference type="PANTHER" id="PTHR34981">
    <property type="entry name" value="CELL DIVISION PROTEIN ZAPA"/>
    <property type="match status" value="1"/>
</dbReference>
<evidence type="ECO:0000256" key="3">
    <source>
        <dbReference type="ARBA" id="ARBA00022490"/>
    </source>
</evidence>
<dbReference type="Pfam" id="PF05164">
    <property type="entry name" value="ZapA"/>
    <property type="match status" value="1"/>
</dbReference>
<keyword evidence="11" id="KW-1185">Reference proteome</keyword>
<evidence type="ECO:0000313" key="11">
    <source>
        <dbReference type="Proteomes" id="UP000463939"/>
    </source>
</evidence>
<dbReference type="PANTHER" id="PTHR34981:SF1">
    <property type="entry name" value="CELL DIVISION PROTEIN ZAPA"/>
    <property type="match status" value="1"/>
</dbReference>
<proteinExistence type="predicted"/>
<keyword evidence="3" id="KW-0963">Cytoplasm</keyword>
<dbReference type="InterPro" id="IPR042233">
    <property type="entry name" value="Cell_div_ZapA_N"/>
</dbReference>
<organism evidence="10 11">
    <name type="scientific">Sulfuriferula nivalis</name>
    <dbReference type="NCBI Taxonomy" id="2675298"/>
    <lineage>
        <taxon>Bacteria</taxon>
        <taxon>Pseudomonadati</taxon>
        <taxon>Pseudomonadota</taxon>
        <taxon>Betaproteobacteria</taxon>
        <taxon>Nitrosomonadales</taxon>
        <taxon>Sulfuricellaceae</taxon>
        <taxon>Sulfuriferula</taxon>
    </lineage>
</organism>
<gene>
    <name evidence="10" type="primary">zapA</name>
    <name evidence="10" type="ORF">SFSGTM_30570</name>
</gene>
<evidence type="ECO:0000256" key="4">
    <source>
        <dbReference type="ARBA" id="ARBA00022618"/>
    </source>
</evidence>
<evidence type="ECO:0000256" key="9">
    <source>
        <dbReference type="ARBA" id="ARBA00033158"/>
    </source>
</evidence>
<dbReference type="GO" id="GO:0032153">
    <property type="term" value="C:cell division site"/>
    <property type="evidence" value="ECO:0007669"/>
    <property type="project" value="TreeGrafter"/>
</dbReference>
<dbReference type="GO" id="GO:0005829">
    <property type="term" value="C:cytosol"/>
    <property type="evidence" value="ECO:0007669"/>
    <property type="project" value="TreeGrafter"/>
</dbReference>